<dbReference type="PANTHER" id="PTHR31123:SF1">
    <property type="entry name" value="ACCUMULATION OF DYADS PROTEIN 2-RELATED"/>
    <property type="match status" value="1"/>
</dbReference>
<dbReference type="AlphaFoldDB" id="A0A5C3LPW2"/>
<evidence type="ECO:0000256" key="2">
    <source>
        <dbReference type="ARBA" id="ARBA00005587"/>
    </source>
</evidence>
<dbReference type="STRING" id="68775.A0A5C3LPW2"/>
<dbReference type="NCBIfam" id="NF038013">
    <property type="entry name" value="AceTr_1"/>
    <property type="match status" value="1"/>
</dbReference>
<keyword evidence="3 6" id="KW-0812">Transmembrane</keyword>
<dbReference type="PANTHER" id="PTHR31123">
    <property type="entry name" value="ACCUMULATION OF DYADS PROTEIN 2-RELATED"/>
    <property type="match status" value="1"/>
</dbReference>
<accession>A0A5C3LPW2</accession>
<feature type="transmembrane region" description="Helical" evidence="6">
    <location>
        <begin position="57"/>
        <end position="76"/>
    </location>
</feature>
<feature type="transmembrane region" description="Helical" evidence="6">
    <location>
        <begin position="148"/>
        <end position="167"/>
    </location>
</feature>
<keyword evidence="4 6" id="KW-1133">Transmembrane helix</keyword>
<feature type="transmembrane region" description="Helical" evidence="6">
    <location>
        <begin position="24"/>
        <end position="45"/>
    </location>
</feature>
<evidence type="ECO:0000313" key="7">
    <source>
        <dbReference type="EMBL" id="TFK35114.1"/>
    </source>
</evidence>
<dbReference type="GO" id="GO:0015123">
    <property type="term" value="F:acetate transmembrane transporter activity"/>
    <property type="evidence" value="ECO:0007669"/>
    <property type="project" value="TreeGrafter"/>
</dbReference>
<dbReference type="EMBL" id="ML213624">
    <property type="protein sequence ID" value="TFK35114.1"/>
    <property type="molecule type" value="Genomic_DNA"/>
</dbReference>
<protein>
    <submittedName>
        <fullName evidence="7">FUN34 transmembrane protein</fullName>
    </submittedName>
</protein>
<sequence>MSPADGYGPRTDDPVSYQRYFTKIANPGPAGVYAFSMTTFLWALYLVNTRGVLNDDLLTGLALFTGGLVQFMAGMWEFPRGNVFGATFFSLYGAFWMSYALILIPVFGIATSYNNGNEFNNAFGLYLMVWFMLSFFLLLTVIRRNISFSVMLGSWALAYLLLAISNFNVTHRDGKAGGAFSFVTAIVGFYIATSQLMHAEHATMFRMPLGHLGARDYAPGARGTAGRAV</sequence>
<comment type="subcellular location">
    <subcellularLocation>
        <location evidence="1">Membrane</location>
        <topology evidence="1">Multi-pass membrane protein</topology>
    </subcellularLocation>
</comment>
<organism evidence="7 8">
    <name type="scientific">Crucibulum laeve</name>
    <dbReference type="NCBI Taxonomy" id="68775"/>
    <lineage>
        <taxon>Eukaryota</taxon>
        <taxon>Fungi</taxon>
        <taxon>Dikarya</taxon>
        <taxon>Basidiomycota</taxon>
        <taxon>Agaricomycotina</taxon>
        <taxon>Agaricomycetes</taxon>
        <taxon>Agaricomycetidae</taxon>
        <taxon>Agaricales</taxon>
        <taxon>Agaricineae</taxon>
        <taxon>Nidulariaceae</taxon>
        <taxon>Crucibulum</taxon>
    </lineage>
</organism>
<dbReference type="Pfam" id="PF01184">
    <property type="entry name" value="Gpr1_Fun34_YaaH"/>
    <property type="match status" value="1"/>
</dbReference>
<proteinExistence type="inferred from homology"/>
<feature type="transmembrane region" description="Helical" evidence="6">
    <location>
        <begin position="179"/>
        <end position="197"/>
    </location>
</feature>
<dbReference type="GO" id="GO:0005886">
    <property type="term" value="C:plasma membrane"/>
    <property type="evidence" value="ECO:0007669"/>
    <property type="project" value="TreeGrafter"/>
</dbReference>
<comment type="similarity">
    <text evidence="2">Belongs to the acetate uptake transporter (AceTr) (TC 2.A.96) family.</text>
</comment>
<evidence type="ECO:0000256" key="6">
    <source>
        <dbReference type="SAM" id="Phobius"/>
    </source>
</evidence>
<feature type="transmembrane region" description="Helical" evidence="6">
    <location>
        <begin position="88"/>
        <end position="110"/>
    </location>
</feature>
<keyword evidence="8" id="KW-1185">Reference proteome</keyword>
<evidence type="ECO:0000256" key="3">
    <source>
        <dbReference type="ARBA" id="ARBA00022692"/>
    </source>
</evidence>
<gene>
    <name evidence="7" type="ORF">BDQ12DRAFT_612161</name>
</gene>
<dbReference type="OrthoDB" id="3648309at2759"/>
<evidence type="ECO:0000256" key="1">
    <source>
        <dbReference type="ARBA" id="ARBA00004141"/>
    </source>
</evidence>
<dbReference type="InterPro" id="IPR000791">
    <property type="entry name" value="Gpr1/Fun34/SatP-like"/>
</dbReference>
<dbReference type="Proteomes" id="UP000308652">
    <property type="component" value="Unassembled WGS sequence"/>
</dbReference>
<evidence type="ECO:0000256" key="5">
    <source>
        <dbReference type="ARBA" id="ARBA00023136"/>
    </source>
</evidence>
<dbReference type="InterPro" id="IPR051633">
    <property type="entry name" value="AceTr"/>
</dbReference>
<feature type="transmembrane region" description="Helical" evidence="6">
    <location>
        <begin position="122"/>
        <end position="141"/>
    </location>
</feature>
<evidence type="ECO:0000256" key="4">
    <source>
        <dbReference type="ARBA" id="ARBA00022989"/>
    </source>
</evidence>
<evidence type="ECO:0000313" key="8">
    <source>
        <dbReference type="Proteomes" id="UP000308652"/>
    </source>
</evidence>
<keyword evidence="5 6" id="KW-0472">Membrane</keyword>
<name>A0A5C3LPW2_9AGAR</name>
<reference evidence="7 8" key="1">
    <citation type="journal article" date="2019" name="Nat. Ecol. Evol.">
        <title>Megaphylogeny resolves global patterns of mushroom evolution.</title>
        <authorList>
            <person name="Varga T."/>
            <person name="Krizsan K."/>
            <person name="Foldi C."/>
            <person name="Dima B."/>
            <person name="Sanchez-Garcia M."/>
            <person name="Sanchez-Ramirez S."/>
            <person name="Szollosi G.J."/>
            <person name="Szarkandi J.G."/>
            <person name="Papp V."/>
            <person name="Albert L."/>
            <person name="Andreopoulos W."/>
            <person name="Angelini C."/>
            <person name="Antonin V."/>
            <person name="Barry K.W."/>
            <person name="Bougher N.L."/>
            <person name="Buchanan P."/>
            <person name="Buyck B."/>
            <person name="Bense V."/>
            <person name="Catcheside P."/>
            <person name="Chovatia M."/>
            <person name="Cooper J."/>
            <person name="Damon W."/>
            <person name="Desjardin D."/>
            <person name="Finy P."/>
            <person name="Geml J."/>
            <person name="Haridas S."/>
            <person name="Hughes K."/>
            <person name="Justo A."/>
            <person name="Karasinski D."/>
            <person name="Kautmanova I."/>
            <person name="Kiss B."/>
            <person name="Kocsube S."/>
            <person name="Kotiranta H."/>
            <person name="LaButti K.M."/>
            <person name="Lechner B.E."/>
            <person name="Liimatainen K."/>
            <person name="Lipzen A."/>
            <person name="Lukacs Z."/>
            <person name="Mihaltcheva S."/>
            <person name="Morgado L.N."/>
            <person name="Niskanen T."/>
            <person name="Noordeloos M.E."/>
            <person name="Ohm R.A."/>
            <person name="Ortiz-Santana B."/>
            <person name="Ovrebo C."/>
            <person name="Racz N."/>
            <person name="Riley R."/>
            <person name="Savchenko A."/>
            <person name="Shiryaev A."/>
            <person name="Soop K."/>
            <person name="Spirin V."/>
            <person name="Szebenyi C."/>
            <person name="Tomsovsky M."/>
            <person name="Tulloss R.E."/>
            <person name="Uehling J."/>
            <person name="Grigoriev I.V."/>
            <person name="Vagvolgyi C."/>
            <person name="Papp T."/>
            <person name="Martin F.M."/>
            <person name="Miettinen O."/>
            <person name="Hibbett D.S."/>
            <person name="Nagy L.G."/>
        </authorList>
    </citation>
    <scope>NUCLEOTIDE SEQUENCE [LARGE SCALE GENOMIC DNA]</scope>
    <source>
        <strain evidence="7 8">CBS 166.37</strain>
    </source>
</reference>